<protein>
    <submittedName>
        <fullName evidence="1">Uncharacterized protein</fullName>
    </submittedName>
</protein>
<dbReference type="Proteomes" id="UP000193040">
    <property type="component" value="Unassembled WGS sequence"/>
</dbReference>
<organism evidence="1 2">
    <name type="scientific">Mycobacterium simiae</name>
    <name type="common">Mycobacterium habana</name>
    <dbReference type="NCBI Taxonomy" id="1784"/>
    <lineage>
        <taxon>Bacteria</taxon>
        <taxon>Bacillati</taxon>
        <taxon>Actinomycetota</taxon>
        <taxon>Actinomycetes</taxon>
        <taxon>Mycobacteriales</taxon>
        <taxon>Mycobacteriaceae</taxon>
        <taxon>Mycobacterium</taxon>
        <taxon>Mycobacterium simiae complex</taxon>
    </lineage>
</organism>
<accession>A0A1X0YG76</accession>
<dbReference type="AlphaFoldDB" id="A0A1X0YG76"/>
<dbReference type="STRING" id="1784.VC42_05575"/>
<keyword evidence="2" id="KW-1185">Reference proteome</keyword>
<dbReference type="EMBL" id="MZZM01000005">
    <property type="protein sequence ID" value="ORJ64203.1"/>
    <property type="molecule type" value="Genomic_DNA"/>
</dbReference>
<evidence type="ECO:0000313" key="1">
    <source>
        <dbReference type="EMBL" id="ORJ64203.1"/>
    </source>
</evidence>
<name>A0A1X0YG76_MYCSI</name>
<evidence type="ECO:0000313" key="2">
    <source>
        <dbReference type="Proteomes" id="UP000193040"/>
    </source>
</evidence>
<sequence>MGDHGTRGLAEHLAGLPHFHVVAQNRNNEIVYSDGLTWPGAEGFATDLISPPPGAPVPEVELDAVWIVEADPRWCPLAHGDDTAAPDEEAAAEYLGRLTQAPPYWSALP</sequence>
<proteinExistence type="predicted"/>
<comment type="caution">
    <text evidence="1">The sequence shown here is derived from an EMBL/GenBank/DDBJ whole genome shotgun (WGS) entry which is preliminary data.</text>
</comment>
<reference evidence="1 2" key="1">
    <citation type="submission" date="2017-03" db="EMBL/GenBank/DDBJ databases">
        <title>Genomic insights into Mycobacterium simiae human colonization.</title>
        <authorList>
            <person name="Steffani J.L."/>
            <person name="Brunck M.E."/>
            <person name="Cruz E."/>
            <person name="Montiel R."/>
            <person name="Barona F."/>
        </authorList>
    </citation>
    <scope>NUCLEOTIDE SEQUENCE [LARGE SCALE GENOMIC DNA]</scope>
    <source>
        <strain evidence="1 2">MsiGto</strain>
    </source>
</reference>
<dbReference type="RefSeq" id="WP_044506998.1">
    <property type="nucleotide sequence ID" value="NZ_AP022568.1"/>
</dbReference>
<gene>
    <name evidence="1" type="ORF">B5M45_03140</name>
</gene>